<proteinExistence type="predicted"/>
<gene>
    <name evidence="1" type="ORF">AFUS01_LOCUS41744</name>
</gene>
<dbReference type="Proteomes" id="UP000708208">
    <property type="component" value="Unassembled WGS sequence"/>
</dbReference>
<organism evidence="1 2">
    <name type="scientific">Allacma fusca</name>
    <dbReference type="NCBI Taxonomy" id="39272"/>
    <lineage>
        <taxon>Eukaryota</taxon>
        <taxon>Metazoa</taxon>
        <taxon>Ecdysozoa</taxon>
        <taxon>Arthropoda</taxon>
        <taxon>Hexapoda</taxon>
        <taxon>Collembola</taxon>
        <taxon>Symphypleona</taxon>
        <taxon>Sminthuridae</taxon>
        <taxon>Allacma</taxon>
    </lineage>
</organism>
<accession>A0A8J2PIU2</accession>
<dbReference type="EMBL" id="CAJVCH010563201">
    <property type="protein sequence ID" value="CAG7832033.1"/>
    <property type="molecule type" value="Genomic_DNA"/>
</dbReference>
<protein>
    <submittedName>
        <fullName evidence="1">Uncharacterized protein</fullName>
    </submittedName>
</protein>
<evidence type="ECO:0000313" key="2">
    <source>
        <dbReference type="Proteomes" id="UP000708208"/>
    </source>
</evidence>
<keyword evidence="2" id="KW-1185">Reference proteome</keyword>
<dbReference type="AlphaFoldDB" id="A0A8J2PIU2"/>
<sequence length="61" mass="6710">MGFQGRIIRVEHCLNKQEGHSRANGSNRSNFVSKCSGYHGKLVTLVQVQESSSALQLINHG</sequence>
<reference evidence="1" key="1">
    <citation type="submission" date="2021-06" db="EMBL/GenBank/DDBJ databases">
        <authorList>
            <person name="Hodson N. C."/>
            <person name="Mongue J. A."/>
            <person name="Jaron S. K."/>
        </authorList>
    </citation>
    <scope>NUCLEOTIDE SEQUENCE</scope>
</reference>
<name>A0A8J2PIU2_9HEXA</name>
<feature type="non-terminal residue" evidence="1">
    <location>
        <position position="1"/>
    </location>
</feature>
<comment type="caution">
    <text evidence="1">The sequence shown here is derived from an EMBL/GenBank/DDBJ whole genome shotgun (WGS) entry which is preliminary data.</text>
</comment>
<evidence type="ECO:0000313" key="1">
    <source>
        <dbReference type="EMBL" id="CAG7832033.1"/>
    </source>
</evidence>